<reference evidence="1" key="1">
    <citation type="submission" date="2021-05" db="EMBL/GenBank/DDBJ databases">
        <authorList>
            <person name="Alioto T."/>
            <person name="Alioto T."/>
            <person name="Gomez Garrido J."/>
        </authorList>
    </citation>
    <scope>NUCLEOTIDE SEQUENCE</scope>
</reference>
<name>A0A8D9F8I9_9HEMI</name>
<accession>A0A8D9F8I9</accession>
<protein>
    <submittedName>
        <fullName evidence="1">Uncharacterized protein</fullName>
    </submittedName>
</protein>
<dbReference type="EMBL" id="HBUF01620516">
    <property type="protein sequence ID" value="CAG6780867.1"/>
    <property type="molecule type" value="Transcribed_RNA"/>
</dbReference>
<sequence length="115" mass="13589">MLKCPEVKKTKFKICLRCKPILQSRRMNRVTQVIKNIEIISAIRVLSQIYRKVQTSFQTYPILMTRTDEIQILSLTQTTPTSQTYTLLQDHMAKPCPNIRFQIQTTNRMNRMLQT</sequence>
<dbReference type="AlphaFoldDB" id="A0A8D9F8I9"/>
<evidence type="ECO:0000313" key="1">
    <source>
        <dbReference type="EMBL" id="CAG6780867.1"/>
    </source>
</evidence>
<organism evidence="1">
    <name type="scientific">Cacopsylla melanoneura</name>
    <dbReference type="NCBI Taxonomy" id="428564"/>
    <lineage>
        <taxon>Eukaryota</taxon>
        <taxon>Metazoa</taxon>
        <taxon>Ecdysozoa</taxon>
        <taxon>Arthropoda</taxon>
        <taxon>Hexapoda</taxon>
        <taxon>Insecta</taxon>
        <taxon>Pterygota</taxon>
        <taxon>Neoptera</taxon>
        <taxon>Paraneoptera</taxon>
        <taxon>Hemiptera</taxon>
        <taxon>Sternorrhyncha</taxon>
        <taxon>Psylloidea</taxon>
        <taxon>Psyllidae</taxon>
        <taxon>Psyllinae</taxon>
        <taxon>Cacopsylla</taxon>
    </lineage>
</organism>
<proteinExistence type="predicted"/>